<protein>
    <submittedName>
        <fullName evidence="2">Uncharacterized protein</fullName>
    </submittedName>
</protein>
<feature type="region of interest" description="Disordered" evidence="1">
    <location>
        <begin position="66"/>
        <end position="107"/>
    </location>
</feature>
<evidence type="ECO:0000313" key="3">
    <source>
        <dbReference type="Proteomes" id="UP001162090"/>
    </source>
</evidence>
<dbReference type="EMBL" id="OX365917">
    <property type="protein sequence ID" value="CAI4061281.1"/>
    <property type="molecule type" value="Genomic_DNA"/>
</dbReference>
<evidence type="ECO:0000313" key="2">
    <source>
        <dbReference type="EMBL" id="CAI4061281.1"/>
    </source>
</evidence>
<reference evidence="2" key="1">
    <citation type="submission" date="2022-10" db="EMBL/GenBank/DDBJ databases">
        <authorList>
            <person name="Byrne P K."/>
        </authorList>
    </citation>
    <scope>NUCLEOTIDE SEQUENCE</scope>
    <source>
        <strain evidence="2">CBS7001</strain>
    </source>
</reference>
<sequence length="107" mass="11939">MLRKSTSTIYTAHKKSNCSILRSRKEQTKVDSLVEEYPMGDFGTHNQLVQPSVIYYFVELTNAGIQENTSSNNNNNNNNNNRNGGDGGTRYGHGDSLSGNVHSHRYS</sequence>
<dbReference type="AlphaFoldDB" id="A0AA35NQ88"/>
<accession>A0AA35NQ88</accession>
<dbReference type="Proteomes" id="UP001162090">
    <property type="component" value="Chromosome 6"/>
</dbReference>
<name>A0AA35NQ88_SACUV</name>
<gene>
    <name evidence="2" type="primary">SUVC06G1810</name>
    <name evidence="2" type="ORF">SUVC_06G1810</name>
</gene>
<feature type="compositionally biased region" description="Low complexity" evidence="1">
    <location>
        <begin position="72"/>
        <end position="83"/>
    </location>
</feature>
<proteinExistence type="predicted"/>
<evidence type="ECO:0000256" key="1">
    <source>
        <dbReference type="SAM" id="MobiDB-lite"/>
    </source>
</evidence>
<organism evidence="2 3">
    <name type="scientific">Saccharomyces uvarum</name>
    <name type="common">Yeast</name>
    <name type="synonym">Saccharomyces bayanus var. uvarum</name>
    <dbReference type="NCBI Taxonomy" id="230603"/>
    <lineage>
        <taxon>Eukaryota</taxon>
        <taxon>Fungi</taxon>
        <taxon>Dikarya</taxon>
        <taxon>Ascomycota</taxon>
        <taxon>Saccharomycotina</taxon>
        <taxon>Saccharomycetes</taxon>
        <taxon>Saccharomycetales</taxon>
        <taxon>Saccharomycetaceae</taxon>
        <taxon>Saccharomyces</taxon>
    </lineage>
</organism>